<dbReference type="Gene3D" id="2.60.120.200">
    <property type="match status" value="1"/>
</dbReference>
<feature type="region of interest" description="Disordered" evidence="1">
    <location>
        <begin position="19"/>
        <end position="83"/>
    </location>
</feature>
<accession>A0A4P2PYH0</accession>
<dbReference type="AlphaFoldDB" id="A0A4P2PYH0"/>
<organism evidence="2 3">
    <name type="scientific">Sorangium cellulosum</name>
    <name type="common">Polyangium cellulosum</name>
    <dbReference type="NCBI Taxonomy" id="56"/>
    <lineage>
        <taxon>Bacteria</taxon>
        <taxon>Pseudomonadati</taxon>
        <taxon>Myxococcota</taxon>
        <taxon>Polyangia</taxon>
        <taxon>Polyangiales</taxon>
        <taxon>Polyangiaceae</taxon>
        <taxon>Sorangium</taxon>
    </lineage>
</organism>
<dbReference type="RefSeq" id="WP_165373163.1">
    <property type="nucleotide sequence ID" value="NZ_CP012670.1"/>
</dbReference>
<sequence length="391" mass="42398">MKTHPAFTLVIAVFLAACDDPPSESGGGGAGADVPSPRPGGGGPGEGGGRPGEGGGGPGEGGGGGGEEDPAPPPGTLSARYPGDVGIGSDPAVLFHDDFEAGWGRWDGPSADTRTLRIETDPAAAHGGQRYLRSSVTTAVLEEETYVSSSTWVTHERVDAIYWRFHVRFPELAPNPHHWVRMAAGIEGWDSSGRANTVPPGDEGFWFDFDTNTDDVFNFYVYWYKMRSGRCNDGTATPGCAGDQGTTYHYGNVFQPPDQAPFPRDRWFCVEMHARANTVGERDGALAFWIDGVAIGDYRPGYPDGTWLRDRFHTGGCDFSACTPPAPFEGFDFRSSGDVRFKSLMLDAYYERDSDARRRAEMEERGLSVSDTRTILYDDVVVATQRIGCRR</sequence>
<evidence type="ECO:0000313" key="2">
    <source>
        <dbReference type="EMBL" id="AUX21917.1"/>
    </source>
</evidence>
<reference evidence="2 3" key="1">
    <citation type="submission" date="2015-09" db="EMBL/GenBank/DDBJ databases">
        <title>Sorangium comparison.</title>
        <authorList>
            <person name="Zaburannyi N."/>
            <person name="Bunk B."/>
            <person name="Overmann J."/>
            <person name="Mueller R."/>
        </authorList>
    </citation>
    <scope>NUCLEOTIDE SEQUENCE [LARGE SCALE GENOMIC DNA]</scope>
    <source>
        <strain evidence="2 3">So ceGT47</strain>
    </source>
</reference>
<name>A0A4P2PYH0_SORCE</name>
<feature type="compositionally biased region" description="Gly residues" evidence="1">
    <location>
        <begin position="39"/>
        <end position="65"/>
    </location>
</feature>
<dbReference type="EMBL" id="CP012670">
    <property type="protein sequence ID" value="AUX21917.1"/>
    <property type="molecule type" value="Genomic_DNA"/>
</dbReference>
<dbReference type="PROSITE" id="PS51257">
    <property type="entry name" value="PROKAR_LIPOPROTEIN"/>
    <property type="match status" value="1"/>
</dbReference>
<gene>
    <name evidence="2" type="ORF">SOCEGT47_024140</name>
</gene>
<proteinExistence type="predicted"/>
<evidence type="ECO:0000256" key="1">
    <source>
        <dbReference type="SAM" id="MobiDB-lite"/>
    </source>
</evidence>
<evidence type="ECO:0000313" key="3">
    <source>
        <dbReference type="Proteomes" id="UP000295781"/>
    </source>
</evidence>
<protein>
    <submittedName>
        <fullName evidence="2">Uncharacterized protein</fullName>
    </submittedName>
</protein>
<dbReference type="Proteomes" id="UP000295781">
    <property type="component" value="Chromosome"/>
</dbReference>